<dbReference type="GO" id="GO:0003855">
    <property type="term" value="F:3-dehydroquinate dehydratase activity"/>
    <property type="evidence" value="ECO:0007669"/>
    <property type="project" value="UniProtKB-EC"/>
</dbReference>
<dbReference type="Pfam" id="PF01220">
    <property type="entry name" value="DHquinase_II"/>
    <property type="match status" value="1"/>
</dbReference>
<dbReference type="PIRSF" id="PIRSF001399">
    <property type="entry name" value="DHquinase_II"/>
    <property type="match status" value="1"/>
</dbReference>
<name>A0A3B0VK93_9ZZZZ</name>
<dbReference type="InterPro" id="IPR001874">
    <property type="entry name" value="DHquinase_II"/>
</dbReference>
<dbReference type="PANTHER" id="PTHR21272">
    <property type="entry name" value="CATABOLIC 3-DEHYDROQUINASE"/>
    <property type="match status" value="1"/>
</dbReference>
<dbReference type="InterPro" id="IPR018509">
    <property type="entry name" value="DHquinase_II_CS"/>
</dbReference>
<evidence type="ECO:0000256" key="2">
    <source>
        <dbReference type="ARBA" id="ARBA00023239"/>
    </source>
</evidence>
<proteinExistence type="inferred from homology"/>
<dbReference type="NCBIfam" id="NF003805">
    <property type="entry name" value="PRK05395.1-2"/>
    <property type="match status" value="1"/>
</dbReference>
<reference evidence="3" key="1">
    <citation type="submission" date="2018-06" db="EMBL/GenBank/DDBJ databases">
        <authorList>
            <person name="Zhirakovskaya E."/>
        </authorList>
    </citation>
    <scope>NUCLEOTIDE SEQUENCE</scope>
</reference>
<sequence>MREIAIINGPNLNLLGVREPEVYGSETLQDINDSLSALAEELNLSLRFKQSNAEHELVDYIHQCFNDQISGIIINPAAFTHTSVAIRDALLGTQIPFIEMHLSNIFARESFRAESWLSDVAIGTITGLGSQGYQLALRYWAEL</sequence>
<dbReference type="NCBIfam" id="TIGR01088">
    <property type="entry name" value="aroQ"/>
    <property type="match status" value="1"/>
</dbReference>
<dbReference type="NCBIfam" id="NF003804">
    <property type="entry name" value="PRK05395.1-1"/>
    <property type="match status" value="1"/>
</dbReference>
<dbReference type="HAMAP" id="MF_00169">
    <property type="entry name" value="AroQ"/>
    <property type="match status" value="1"/>
</dbReference>
<gene>
    <name evidence="3" type="ORF">MNBD_GAMMA02-726</name>
</gene>
<dbReference type="PROSITE" id="PS01029">
    <property type="entry name" value="DEHYDROQUINASE_II"/>
    <property type="match status" value="1"/>
</dbReference>
<protein>
    <recommendedName>
        <fullName evidence="1">3-dehydroquinate dehydratase</fullName>
        <ecNumber evidence="1">4.2.1.10</ecNumber>
    </recommendedName>
</protein>
<dbReference type="AlphaFoldDB" id="A0A3B0VK93"/>
<evidence type="ECO:0000313" key="3">
    <source>
        <dbReference type="EMBL" id="VAW43975.1"/>
    </source>
</evidence>
<dbReference type="PANTHER" id="PTHR21272:SF3">
    <property type="entry name" value="CATABOLIC 3-DEHYDROQUINASE"/>
    <property type="match status" value="1"/>
</dbReference>
<dbReference type="SUPFAM" id="SSF52304">
    <property type="entry name" value="Type II 3-dehydroquinate dehydratase"/>
    <property type="match status" value="1"/>
</dbReference>
<dbReference type="Gene3D" id="3.40.50.9100">
    <property type="entry name" value="Dehydroquinase, class II"/>
    <property type="match status" value="1"/>
</dbReference>
<keyword evidence="2 3" id="KW-0456">Lyase</keyword>
<accession>A0A3B0VK93</accession>
<dbReference type="GO" id="GO:0019631">
    <property type="term" value="P:quinate catabolic process"/>
    <property type="evidence" value="ECO:0007669"/>
    <property type="project" value="TreeGrafter"/>
</dbReference>
<dbReference type="EMBL" id="UOFA01000054">
    <property type="protein sequence ID" value="VAW43975.1"/>
    <property type="molecule type" value="Genomic_DNA"/>
</dbReference>
<evidence type="ECO:0000256" key="1">
    <source>
        <dbReference type="ARBA" id="ARBA00012060"/>
    </source>
</evidence>
<dbReference type="EC" id="4.2.1.10" evidence="1"/>
<dbReference type="NCBIfam" id="NF003807">
    <property type="entry name" value="PRK05395.1-4"/>
    <property type="match status" value="1"/>
</dbReference>
<dbReference type="CDD" id="cd00466">
    <property type="entry name" value="DHQase_II"/>
    <property type="match status" value="1"/>
</dbReference>
<organism evidence="3">
    <name type="scientific">hydrothermal vent metagenome</name>
    <dbReference type="NCBI Taxonomy" id="652676"/>
    <lineage>
        <taxon>unclassified sequences</taxon>
        <taxon>metagenomes</taxon>
        <taxon>ecological metagenomes</taxon>
    </lineage>
</organism>
<dbReference type="NCBIfam" id="NF003806">
    <property type="entry name" value="PRK05395.1-3"/>
    <property type="match status" value="1"/>
</dbReference>
<dbReference type="InterPro" id="IPR036441">
    <property type="entry name" value="DHquinase_II_sf"/>
</dbReference>